<accession>A0ABS7HGQ2</accession>
<organism evidence="1 2">
    <name type="scientific">Rhizobium herbae</name>
    <dbReference type="NCBI Taxonomy" id="508661"/>
    <lineage>
        <taxon>Bacteria</taxon>
        <taxon>Pseudomonadati</taxon>
        <taxon>Pseudomonadota</taxon>
        <taxon>Alphaproteobacteria</taxon>
        <taxon>Hyphomicrobiales</taxon>
        <taxon>Rhizobiaceae</taxon>
        <taxon>Rhizobium/Agrobacterium group</taxon>
        <taxon>Rhizobium</taxon>
    </lineage>
</organism>
<dbReference type="EMBL" id="JAEUAO010000005">
    <property type="protein sequence ID" value="MBW9065413.1"/>
    <property type="molecule type" value="Genomic_DNA"/>
</dbReference>
<protein>
    <submittedName>
        <fullName evidence="1">Uncharacterized protein</fullName>
    </submittedName>
</protein>
<dbReference type="Proteomes" id="UP000757604">
    <property type="component" value="Unassembled WGS sequence"/>
</dbReference>
<dbReference type="RefSeq" id="WP_220373391.1">
    <property type="nucleotide sequence ID" value="NZ_JAEUAO010000005.1"/>
</dbReference>
<name>A0ABS7HGQ2_9HYPH</name>
<gene>
    <name evidence="1" type="ORF">JNB71_19095</name>
</gene>
<proteinExistence type="predicted"/>
<evidence type="ECO:0000313" key="1">
    <source>
        <dbReference type="EMBL" id="MBW9065413.1"/>
    </source>
</evidence>
<evidence type="ECO:0000313" key="2">
    <source>
        <dbReference type="Proteomes" id="UP000757604"/>
    </source>
</evidence>
<comment type="caution">
    <text evidence="1">The sequence shown here is derived from an EMBL/GenBank/DDBJ whole genome shotgun (WGS) entry which is preliminary data.</text>
</comment>
<reference evidence="1 2" key="1">
    <citation type="journal article" date="2021" name="MBio">
        <title>Poor Competitiveness of Bradyrhizobium in Pigeon Pea Root Colonization in Indian Soils.</title>
        <authorList>
            <person name="Chalasani D."/>
            <person name="Basu A."/>
            <person name="Pullabhotla S.V.S.R.N."/>
            <person name="Jorrin B."/>
            <person name="Neal A.L."/>
            <person name="Poole P.S."/>
            <person name="Podile A.R."/>
            <person name="Tkacz A."/>
        </authorList>
    </citation>
    <scope>NUCLEOTIDE SEQUENCE [LARGE SCALE GENOMIC DNA]</scope>
    <source>
        <strain evidence="1 2">HU44</strain>
    </source>
</reference>
<keyword evidence="2" id="KW-1185">Reference proteome</keyword>
<sequence>MRGRDLEILAEFRLDLPESLNTPIIPIIYEKVDFFEIELLTSFEGWDYKPLTNEGGGAAGDRRTRSEVSLGNCERIWG</sequence>